<dbReference type="PANTHER" id="PTHR38682:SF1">
    <property type="entry name" value="V-TYPE ATP SYNTHASE SUBUNIT C"/>
    <property type="match status" value="1"/>
</dbReference>
<organism evidence="3 4">
    <name type="scientific">Candidatus Nitrosomarinus catalinensis</name>
    <dbReference type="NCBI Taxonomy" id="1898749"/>
    <lineage>
        <taxon>Archaea</taxon>
        <taxon>Nitrososphaerota</taxon>
        <taxon>Nitrososphaeria</taxon>
        <taxon>Nitrosopumilales</taxon>
        <taxon>Nitrosopumilaceae</taxon>
        <taxon>Candidatus Nitrosomarinus</taxon>
    </lineage>
</organism>
<proteinExistence type="predicted"/>
<dbReference type="KEGG" id="nct:NMSP_1147"/>
<dbReference type="Proteomes" id="UP000249949">
    <property type="component" value="Chromosome"/>
</dbReference>
<dbReference type="InterPro" id="IPR036079">
    <property type="entry name" value="ATPase_csu/dsu_sf"/>
</dbReference>
<dbReference type="InterPro" id="IPR044911">
    <property type="entry name" value="V-type_ATPase_csu/dsu_dom_3"/>
</dbReference>
<keyword evidence="2" id="KW-0406">Ion transport</keyword>
<keyword evidence="1" id="KW-0813">Transport</keyword>
<evidence type="ECO:0000256" key="1">
    <source>
        <dbReference type="ARBA" id="ARBA00022448"/>
    </source>
</evidence>
<evidence type="ECO:0000313" key="4">
    <source>
        <dbReference type="Proteomes" id="UP000249949"/>
    </source>
</evidence>
<dbReference type="InterPro" id="IPR050873">
    <property type="entry name" value="V-ATPase_V0D/AC39_subunit"/>
</dbReference>
<dbReference type="EMBL" id="CP021324">
    <property type="protein sequence ID" value="ARS64763.1"/>
    <property type="molecule type" value="Genomic_DNA"/>
</dbReference>
<dbReference type="InterPro" id="IPR002843">
    <property type="entry name" value="ATPase_V0-cplx_csu/dsu"/>
</dbReference>
<gene>
    <name evidence="3" type="ORF">NMSP_1147</name>
</gene>
<dbReference type="SUPFAM" id="SSF103486">
    <property type="entry name" value="V-type ATP synthase subunit C"/>
    <property type="match status" value="1"/>
</dbReference>
<name>A0A2Z2HLD0_9ARCH</name>
<dbReference type="Pfam" id="PF01992">
    <property type="entry name" value="vATP-synt_AC39"/>
    <property type="match status" value="1"/>
</dbReference>
<dbReference type="PANTHER" id="PTHR38682">
    <property type="entry name" value="V-TYPE ATP SYNTHASE SUBUNIT C"/>
    <property type="match status" value="1"/>
</dbReference>
<accession>A0A2Z2HLD0</accession>
<sequence>MVVGSLVTYATVKAYSLKGKLLSKKTFQTLAESRNLDEFASRLNSTSYSDYIRKIPKPYTSNNIEISFRGKQAELYYMMMSSVGGSNLLMAYYYKFIFKNLKNILKGKILGKTQSQIESTIGLRAEELIQRRDVTLKALTSKNIEEVISNFKSYNFGNDVEKAIMLYNDLGEIGVVDTYLDKILYQNLADSIKSKADLNLLKLFGTELDLYNITNIVRGKFWNLDEQSINDLLVSHTSSTSDELLSKMISAENLKSSFMELSKTKFSEIIPSEADDIVMINEFERKFDLFLYDSLLKEFANMFKLSTVVSVVRLYDYEIRNLSSISYAVENNISSDLVMSKVITSS</sequence>
<evidence type="ECO:0000313" key="3">
    <source>
        <dbReference type="EMBL" id="ARS64763.1"/>
    </source>
</evidence>
<protein>
    <submittedName>
        <fullName evidence="3">V-type ATP synthase subunit C</fullName>
    </submittedName>
</protein>
<dbReference type="GO" id="GO:0046961">
    <property type="term" value="F:proton-transporting ATPase activity, rotational mechanism"/>
    <property type="evidence" value="ECO:0007669"/>
    <property type="project" value="InterPro"/>
</dbReference>
<reference evidence="3 4" key="1">
    <citation type="journal article" date="2017" name="Environ. Microbiol.">
        <title>Genome and epigenome of a novel marine Thaumarchaeota strain suggest viral infection, phosphorothioation DNA modification and multiple restriction systems.</title>
        <authorList>
            <person name="Ahlgren N.A."/>
            <person name="Chen Y."/>
            <person name="Needham D.M."/>
            <person name="Parada A.E."/>
            <person name="Sachdeva R."/>
            <person name="Trinh V."/>
            <person name="Chen T."/>
            <person name="Fuhrman J.A."/>
        </authorList>
    </citation>
    <scope>NUCLEOTIDE SEQUENCE [LARGE SCALE GENOMIC DNA]</scope>
    <source>
        <strain evidence="3 4">SPOT01</strain>
    </source>
</reference>
<keyword evidence="4" id="KW-1185">Reference proteome</keyword>
<evidence type="ECO:0000256" key="2">
    <source>
        <dbReference type="ARBA" id="ARBA00023065"/>
    </source>
</evidence>
<dbReference type="AlphaFoldDB" id="A0A2Z2HLD0"/>
<dbReference type="Gene3D" id="1.10.132.50">
    <property type="entry name" value="ATP synthase (C/AC39) subunit, domain 3"/>
    <property type="match status" value="2"/>
</dbReference>